<protein>
    <submittedName>
        <fullName evidence="2">DUF4123 domain-containing protein</fullName>
    </submittedName>
</protein>
<evidence type="ECO:0000313" key="3">
    <source>
        <dbReference type="Proteomes" id="UP001176468"/>
    </source>
</evidence>
<organism evidence="2 3">
    <name type="scientific">Sphingomonas immobilis</name>
    <dbReference type="NCBI Taxonomy" id="3063997"/>
    <lineage>
        <taxon>Bacteria</taxon>
        <taxon>Pseudomonadati</taxon>
        <taxon>Pseudomonadota</taxon>
        <taxon>Alphaproteobacteria</taxon>
        <taxon>Sphingomonadales</taxon>
        <taxon>Sphingomonadaceae</taxon>
        <taxon>Sphingomonas</taxon>
    </lineage>
</organism>
<comment type="caution">
    <text evidence="2">The sequence shown here is derived from an EMBL/GenBank/DDBJ whole genome shotgun (WGS) entry which is preliminary data.</text>
</comment>
<dbReference type="EMBL" id="JAUQSZ010000011">
    <property type="protein sequence ID" value="MDO7843812.1"/>
    <property type="molecule type" value="Genomic_DNA"/>
</dbReference>
<name>A0ABT9A323_9SPHN</name>
<dbReference type="InterPro" id="IPR025391">
    <property type="entry name" value="DUF4123"/>
</dbReference>
<dbReference type="Pfam" id="PF13503">
    <property type="entry name" value="DUF4123"/>
    <property type="match status" value="1"/>
</dbReference>
<evidence type="ECO:0000313" key="2">
    <source>
        <dbReference type="EMBL" id="MDO7843812.1"/>
    </source>
</evidence>
<feature type="domain" description="DUF4123" evidence="1">
    <location>
        <begin position="4"/>
        <end position="121"/>
    </location>
</feature>
<dbReference type="RefSeq" id="WP_304562271.1">
    <property type="nucleotide sequence ID" value="NZ_JAUQSZ010000011.1"/>
</dbReference>
<dbReference type="Proteomes" id="UP001176468">
    <property type="component" value="Unassembled WGS sequence"/>
</dbReference>
<reference evidence="2" key="1">
    <citation type="submission" date="2023-07" db="EMBL/GenBank/DDBJ databases">
        <authorList>
            <person name="Kim M.K."/>
        </authorList>
    </citation>
    <scope>NUCLEOTIDE SEQUENCE</scope>
    <source>
        <strain evidence="2">CA1-15</strain>
    </source>
</reference>
<gene>
    <name evidence="2" type="ORF">Q5H94_15880</name>
</gene>
<keyword evidence="3" id="KW-1185">Reference proteome</keyword>
<accession>A0ABT9A323</accession>
<proteinExistence type="predicted"/>
<sequence>MSDWFALIDTAQDSRLYGLILQCRDRECLFAGNVDPALVVASPHIVRIDEQEPLLNIWRHHGAGKNWGILVESDLQLADLRRHFRKFMQVRMPDASTVMFRFYDPRVFKTYLTSAPPEQIEEWFDGVRQYAIEVEGKDHVFRLRGGHLFDGDTPIGEFE</sequence>
<evidence type="ECO:0000259" key="1">
    <source>
        <dbReference type="Pfam" id="PF13503"/>
    </source>
</evidence>